<feature type="domain" description="Carbohydrate-binding" evidence="2">
    <location>
        <begin position="40"/>
        <end position="190"/>
    </location>
</feature>
<dbReference type="RefSeq" id="WP_091143647.1">
    <property type="nucleotide sequence ID" value="NZ_FMVF01000010.1"/>
</dbReference>
<gene>
    <name evidence="4" type="ORF">SAMN02927903_02252</name>
</gene>
<dbReference type="Proteomes" id="UP000199354">
    <property type="component" value="Unassembled WGS sequence"/>
</dbReference>
<reference evidence="4 5" key="1">
    <citation type="submission" date="2016-10" db="EMBL/GenBank/DDBJ databases">
        <authorList>
            <person name="de Groot N.N."/>
        </authorList>
    </citation>
    <scope>NUCLEOTIDE SEQUENCE [LARGE SCALE GENOMIC DNA]</scope>
    <source>
        <strain evidence="4 5">CGMCC 1.7031</strain>
    </source>
</reference>
<dbReference type="Pfam" id="PF06452">
    <property type="entry name" value="CBM9_1"/>
    <property type="match status" value="1"/>
</dbReference>
<dbReference type="InterPro" id="IPR045670">
    <property type="entry name" value="DUF5916"/>
</dbReference>
<keyword evidence="1" id="KW-0732">Signal</keyword>
<feature type="domain" description="DUF5916" evidence="3">
    <location>
        <begin position="234"/>
        <end position="866"/>
    </location>
</feature>
<dbReference type="GO" id="GO:0016052">
    <property type="term" value="P:carbohydrate catabolic process"/>
    <property type="evidence" value="ECO:0007669"/>
    <property type="project" value="InterPro"/>
</dbReference>
<dbReference type="CDD" id="cd09618">
    <property type="entry name" value="CBM9_like_2"/>
    <property type="match status" value="1"/>
</dbReference>
<protein>
    <submittedName>
        <fullName evidence="4">Carbohydrate family 9 binding domain-like</fullName>
    </submittedName>
</protein>
<organism evidence="4 5">
    <name type="scientific">Flavobacterium caeni</name>
    <dbReference type="NCBI Taxonomy" id="490189"/>
    <lineage>
        <taxon>Bacteria</taxon>
        <taxon>Pseudomonadati</taxon>
        <taxon>Bacteroidota</taxon>
        <taxon>Flavobacteriia</taxon>
        <taxon>Flavobacteriales</taxon>
        <taxon>Flavobacteriaceae</taxon>
        <taxon>Flavobacterium</taxon>
    </lineage>
</organism>
<feature type="chain" id="PRO_5011643089" evidence="1">
    <location>
        <begin position="22"/>
        <end position="870"/>
    </location>
</feature>
<dbReference type="Gene3D" id="2.60.40.1190">
    <property type="match status" value="1"/>
</dbReference>
<accession>A0A1G5IIF8</accession>
<dbReference type="EMBL" id="FMVF01000010">
    <property type="protein sequence ID" value="SCY75490.1"/>
    <property type="molecule type" value="Genomic_DNA"/>
</dbReference>
<proteinExistence type="predicted"/>
<sequence length="870" mass="99468">MRCIFVSFLLYTAMASAQSTAVPKKSYTTRALQDVESPTIDGLIDEKAWDIVEWTGDYIENQPDENTPPTEQTKFKIVYDKKFLYFAFRCYDKDPKGIVKRMSRRDGFEGDWVEINIDSYNDKRTAFSFTVSVSGVKGDEFVSDNGNNWDGSWNPIWYMKTHIDDEGWTAEVKIPFSQLKFGDSKEQIWGLQSTRRYFRAEERSVWQRVPRDAPGWVSEFGELRGLIDLQPQKQLEIQPFVVAQQDTYEAEPGNPFRTGNDYKLNGGLDAKIGVTNDLTLDLTINPDFGQVDADPAAIALDGFQIFFEERRPFFVENKNVFNFRFADGQDNLFYSRRIGRSPQGYPATTPGEFVDIPDNTTILGAAKFSGKTKDGWSIGVLESVTAREFARIDNGLYRRTSVVEPMTNYFVGRVQKDMNQRNTFLGAMFTATNRNLEGAESDFLHSAAYTAGVDFNHNWKNRKYFVTANFVTSHVKGHAQAIEATQRSIAHLFQRSDAGHVAVDPGRTSLTGTGGRIEGGKQSVGNWRYYGLLMWRSPELELNDVGFLRQADEIRQYAILTHQTLKPFGYFRQINSRFEQVSFHDFEGNFNLMQYSLSTNANLKNNWYVNAKVNYAPRIYKNAVLQGGPRFRYSNEVFESLNFNTDSRRKLSFYGGAYMSQGKDQSFFYTEFDAGFTYRPVNACTISLGPNYSRNSNQTQYVGQTDFGAERRYLMADIDQRTLSASIRLDYNINPNLTIQYYGQPFISKGIYSRFNRVTSPTANKHTDRVAWFGAAQLGFDGARYAIDENTDGTVDYSFANPDFSYVQFRSNLVLRWEYIPGSEVFLVWSQGMTGLANTRDGLFEGLDSQILDKRPENIFLIKATYRFVL</sequence>
<name>A0A1G5IIF8_9FLAO</name>
<dbReference type="SUPFAM" id="SSF49344">
    <property type="entry name" value="CBD9-like"/>
    <property type="match status" value="1"/>
</dbReference>
<evidence type="ECO:0000256" key="1">
    <source>
        <dbReference type="SAM" id="SignalP"/>
    </source>
</evidence>
<dbReference type="OrthoDB" id="9786766at2"/>
<dbReference type="GO" id="GO:0030246">
    <property type="term" value="F:carbohydrate binding"/>
    <property type="evidence" value="ECO:0007669"/>
    <property type="project" value="InterPro"/>
</dbReference>
<evidence type="ECO:0000313" key="4">
    <source>
        <dbReference type="EMBL" id="SCY75490.1"/>
    </source>
</evidence>
<evidence type="ECO:0000259" key="3">
    <source>
        <dbReference type="Pfam" id="PF19313"/>
    </source>
</evidence>
<dbReference type="InterPro" id="IPR010502">
    <property type="entry name" value="Carb-bd_dom_fam9"/>
</dbReference>
<keyword evidence="5" id="KW-1185">Reference proteome</keyword>
<dbReference type="GO" id="GO:0004553">
    <property type="term" value="F:hydrolase activity, hydrolyzing O-glycosyl compounds"/>
    <property type="evidence" value="ECO:0007669"/>
    <property type="project" value="InterPro"/>
</dbReference>
<evidence type="ECO:0000313" key="5">
    <source>
        <dbReference type="Proteomes" id="UP000199354"/>
    </source>
</evidence>
<evidence type="ECO:0000259" key="2">
    <source>
        <dbReference type="Pfam" id="PF06452"/>
    </source>
</evidence>
<dbReference type="Pfam" id="PF19313">
    <property type="entry name" value="DUF5916"/>
    <property type="match status" value="1"/>
</dbReference>
<dbReference type="STRING" id="490189.SAMN02927903_02252"/>
<dbReference type="AlphaFoldDB" id="A0A1G5IIF8"/>
<feature type="signal peptide" evidence="1">
    <location>
        <begin position="1"/>
        <end position="21"/>
    </location>
</feature>